<dbReference type="AlphaFoldDB" id="A0A371C877"/>
<protein>
    <submittedName>
        <fullName evidence="2">Uncharacterized protein</fullName>
    </submittedName>
</protein>
<organism evidence="2 3">
    <name type="scientific">Yarrowia lipolytica</name>
    <name type="common">Candida lipolytica</name>
    <dbReference type="NCBI Taxonomy" id="4952"/>
    <lineage>
        <taxon>Eukaryota</taxon>
        <taxon>Fungi</taxon>
        <taxon>Dikarya</taxon>
        <taxon>Ascomycota</taxon>
        <taxon>Saccharomycotina</taxon>
        <taxon>Dipodascomycetes</taxon>
        <taxon>Dipodascales</taxon>
        <taxon>Dipodascales incertae sedis</taxon>
        <taxon>Yarrowia</taxon>
    </lineage>
</organism>
<feature type="transmembrane region" description="Helical" evidence="1">
    <location>
        <begin position="51"/>
        <end position="71"/>
    </location>
</feature>
<sequence>MHTILLPGEERHRLIGLCNRLLKSAGLQTVAIVVIPHVLACLMMFMVTEQYLSNVCVAALQYYTYSVLYLFNLWGLEGEPLTTTQNTTLGTEEPGLVLAQGPSSYLAVSSDAPQPANSTNITRPHPKTGLFGYLQKQWFL</sequence>
<proteinExistence type="predicted"/>
<name>A0A371C877_YARLL</name>
<gene>
    <name evidence="2" type="ORF">B0I71DRAFT_140307</name>
</gene>
<keyword evidence="1" id="KW-1133">Transmembrane helix</keyword>
<feature type="transmembrane region" description="Helical" evidence="1">
    <location>
        <begin position="21"/>
        <end position="45"/>
    </location>
</feature>
<accession>A0A371C877</accession>
<reference evidence="2 3" key="1">
    <citation type="submission" date="2018-07" db="EMBL/GenBank/DDBJ databases">
        <title>Draft Genome Assemblies for Five Robust Yarrowia lipolytica Strains Exhibiting High Lipid Production and Pentose Sugar Utilization and Sugar Alcohol Secretion from Undetoxified Lignocellulosic Biomass Hydrolysates.</title>
        <authorList>
            <consortium name="DOE Joint Genome Institute"/>
            <person name="Walker C."/>
            <person name="Ryu S."/>
            <person name="Na H."/>
            <person name="Zane M."/>
            <person name="LaButti K."/>
            <person name="Lipzen A."/>
            <person name="Haridas S."/>
            <person name="Barry K."/>
            <person name="Grigoriev I.V."/>
            <person name="Quarterman J."/>
            <person name="Slininger P."/>
            <person name="Dien B."/>
            <person name="Trinh C.T."/>
        </authorList>
    </citation>
    <scope>NUCLEOTIDE SEQUENCE [LARGE SCALE GENOMIC DNA]</scope>
    <source>
        <strain evidence="2 3">YB392</strain>
    </source>
</reference>
<dbReference type="Proteomes" id="UP000256601">
    <property type="component" value="Unassembled WGS sequence"/>
</dbReference>
<dbReference type="EMBL" id="KZ858983">
    <property type="protein sequence ID" value="RDW26240.1"/>
    <property type="molecule type" value="Genomic_DNA"/>
</dbReference>
<evidence type="ECO:0000313" key="3">
    <source>
        <dbReference type="Proteomes" id="UP000256601"/>
    </source>
</evidence>
<keyword evidence="1" id="KW-0812">Transmembrane</keyword>
<evidence type="ECO:0000313" key="2">
    <source>
        <dbReference type="EMBL" id="RDW26240.1"/>
    </source>
</evidence>
<evidence type="ECO:0000256" key="1">
    <source>
        <dbReference type="SAM" id="Phobius"/>
    </source>
</evidence>
<keyword evidence="1" id="KW-0472">Membrane</keyword>